<dbReference type="AlphaFoldDB" id="A0A2P2N2F9"/>
<proteinExistence type="predicted"/>
<name>A0A2P2N2F9_RHIMU</name>
<evidence type="ECO:0000313" key="1">
    <source>
        <dbReference type="EMBL" id="MBX36669.1"/>
    </source>
</evidence>
<accession>A0A2P2N2F9</accession>
<reference evidence="1" key="1">
    <citation type="submission" date="2018-02" db="EMBL/GenBank/DDBJ databases">
        <title>Rhizophora mucronata_Transcriptome.</title>
        <authorList>
            <person name="Meera S.P."/>
            <person name="Sreeshan A."/>
            <person name="Augustine A."/>
        </authorList>
    </citation>
    <scope>NUCLEOTIDE SEQUENCE</scope>
    <source>
        <tissue evidence="1">Leaf</tissue>
    </source>
</reference>
<sequence length="77" mass="8357">MAFQTSSRHMVDGIGLINVWWCGRRLLAKQTATSSDACGGVRWSTGHSGDGKWQCMASMTALTNLICFLSTGSKYPL</sequence>
<organism evidence="1">
    <name type="scientific">Rhizophora mucronata</name>
    <name type="common">Asiatic mangrove</name>
    <dbReference type="NCBI Taxonomy" id="61149"/>
    <lineage>
        <taxon>Eukaryota</taxon>
        <taxon>Viridiplantae</taxon>
        <taxon>Streptophyta</taxon>
        <taxon>Embryophyta</taxon>
        <taxon>Tracheophyta</taxon>
        <taxon>Spermatophyta</taxon>
        <taxon>Magnoliopsida</taxon>
        <taxon>eudicotyledons</taxon>
        <taxon>Gunneridae</taxon>
        <taxon>Pentapetalae</taxon>
        <taxon>rosids</taxon>
        <taxon>fabids</taxon>
        <taxon>Malpighiales</taxon>
        <taxon>Rhizophoraceae</taxon>
        <taxon>Rhizophora</taxon>
    </lineage>
</organism>
<dbReference type="EMBL" id="GGEC01056185">
    <property type="protein sequence ID" value="MBX36669.1"/>
    <property type="molecule type" value="Transcribed_RNA"/>
</dbReference>
<protein>
    <submittedName>
        <fullName evidence="1">Uncharacterized protein</fullName>
    </submittedName>
</protein>